<accession>A0A7X1E2Q8</accession>
<proteinExistence type="predicted"/>
<evidence type="ECO:0000256" key="1">
    <source>
        <dbReference type="ARBA" id="ARBA00022676"/>
    </source>
</evidence>
<dbReference type="SUPFAM" id="SSF53756">
    <property type="entry name" value="UDP-Glycosyltransferase/glycogen phosphorylase"/>
    <property type="match status" value="1"/>
</dbReference>
<sequence>MRILIIKPSSFGDIVHALLVVDRIRTQIPDVEIDWVARDIFAGMVEASGLARKVLRFERSPGGFLRVCREMRKEIYDVTLDMQGLARSGIMTFFSRSKMKIGRYDAREGSKFFYRVKVPIPPGPPPYHAVEILRQFQRPLGLYDLDPEALSFPNSPKLPEGPPPGSILLFPESRRAEKEWQGFADLAQSLAKRFPDRTIGWLGTGKEPLAEKGDFPETVVDYRGKVPLASLPSVMREAAVVVANDSGPMHLAAAMDRHVIAVFGPTDPKLYGPYPFDKPENVSIRGEQGDLKNVSVEAVEEAVLRLVL</sequence>
<dbReference type="GO" id="GO:0008713">
    <property type="term" value="F:ADP-heptose-lipopolysaccharide heptosyltransferase activity"/>
    <property type="evidence" value="ECO:0007669"/>
    <property type="project" value="TreeGrafter"/>
</dbReference>
<name>A0A7X1E2Q8_9BACT</name>
<dbReference type="AlphaFoldDB" id="A0A7X1E2Q8"/>
<dbReference type="EMBL" id="JACHVA010000009">
    <property type="protein sequence ID" value="MBC2600261.1"/>
    <property type="molecule type" value="Genomic_DNA"/>
</dbReference>
<reference evidence="3 4" key="1">
    <citation type="submission" date="2020-07" db="EMBL/GenBank/DDBJ databases">
        <authorList>
            <person name="Feng X."/>
        </authorList>
    </citation>
    <scope>NUCLEOTIDE SEQUENCE [LARGE SCALE GENOMIC DNA]</scope>
    <source>
        <strain evidence="3 4">JCM14086</strain>
    </source>
</reference>
<dbReference type="InterPro" id="IPR002201">
    <property type="entry name" value="Glyco_trans_9"/>
</dbReference>
<protein>
    <submittedName>
        <fullName evidence="3">Glycosyltransferase family 9 protein</fullName>
    </submittedName>
</protein>
<evidence type="ECO:0000256" key="2">
    <source>
        <dbReference type="ARBA" id="ARBA00022679"/>
    </source>
</evidence>
<dbReference type="GO" id="GO:0005829">
    <property type="term" value="C:cytosol"/>
    <property type="evidence" value="ECO:0007669"/>
    <property type="project" value="TreeGrafter"/>
</dbReference>
<dbReference type="PANTHER" id="PTHR30160:SF1">
    <property type="entry name" value="LIPOPOLYSACCHARIDE 1,2-N-ACETYLGLUCOSAMINETRANSFERASE-RELATED"/>
    <property type="match status" value="1"/>
</dbReference>
<dbReference type="Pfam" id="PF01075">
    <property type="entry name" value="Glyco_transf_9"/>
    <property type="match status" value="1"/>
</dbReference>
<dbReference type="Proteomes" id="UP000525652">
    <property type="component" value="Unassembled WGS sequence"/>
</dbReference>
<dbReference type="CDD" id="cd03789">
    <property type="entry name" value="GT9_LPS_heptosyltransferase"/>
    <property type="match status" value="1"/>
</dbReference>
<keyword evidence="2 3" id="KW-0808">Transferase</keyword>
<dbReference type="GO" id="GO:0009244">
    <property type="term" value="P:lipopolysaccharide core region biosynthetic process"/>
    <property type="evidence" value="ECO:0007669"/>
    <property type="project" value="TreeGrafter"/>
</dbReference>
<gene>
    <name evidence="3" type="ORF">H5P30_00535</name>
</gene>
<evidence type="ECO:0000313" key="4">
    <source>
        <dbReference type="Proteomes" id="UP000525652"/>
    </source>
</evidence>
<dbReference type="RefSeq" id="WP_185691016.1">
    <property type="nucleotide sequence ID" value="NZ_JACHVA010000009.1"/>
</dbReference>
<dbReference type="InterPro" id="IPR051199">
    <property type="entry name" value="LPS_LOS_Heptosyltrfase"/>
</dbReference>
<dbReference type="Gene3D" id="3.40.50.2000">
    <property type="entry name" value="Glycogen Phosphorylase B"/>
    <property type="match status" value="2"/>
</dbReference>
<keyword evidence="4" id="KW-1185">Reference proteome</keyword>
<keyword evidence="1" id="KW-0328">Glycosyltransferase</keyword>
<evidence type="ECO:0000313" key="3">
    <source>
        <dbReference type="EMBL" id="MBC2600261.1"/>
    </source>
</evidence>
<organism evidence="3 4">
    <name type="scientific">Puniceicoccus vermicola</name>
    <dbReference type="NCBI Taxonomy" id="388746"/>
    <lineage>
        <taxon>Bacteria</taxon>
        <taxon>Pseudomonadati</taxon>
        <taxon>Verrucomicrobiota</taxon>
        <taxon>Opitutia</taxon>
        <taxon>Puniceicoccales</taxon>
        <taxon>Puniceicoccaceae</taxon>
        <taxon>Puniceicoccus</taxon>
    </lineage>
</organism>
<dbReference type="PANTHER" id="PTHR30160">
    <property type="entry name" value="TETRAACYLDISACCHARIDE 4'-KINASE-RELATED"/>
    <property type="match status" value="1"/>
</dbReference>
<comment type="caution">
    <text evidence="3">The sequence shown here is derived from an EMBL/GenBank/DDBJ whole genome shotgun (WGS) entry which is preliminary data.</text>
</comment>